<evidence type="ECO:0000256" key="1">
    <source>
        <dbReference type="SAM" id="MobiDB-lite"/>
    </source>
</evidence>
<name>A0A0C9W5P5_9AGAM</name>
<feature type="region of interest" description="Disordered" evidence="1">
    <location>
        <begin position="96"/>
        <end position="120"/>
    </location>
</feature>
<proteinExistence type="predicted"/>
<organism evidence="2 3">
    <name type="scientific">Hydnomerulius pinastri MD-312</name>
    <dbReference type="NCBI Taxonomy" id="994086"/>
    <lineage>
        <taxon>Eukaryota</taxon>
        <taxon>Fungi</taxon>
        <taxon>Dikarya</taxon>
        <taxon>Basidiomycota</taxon>
        <taxon>Agaricomycotina</taxon>
        <taxon>Agaricomycetes</taxon>
        <taxon>Agaricomycetidae</taxon>
        <taxon>Boletales</taxon>
        <taxon>Boletales incertae sedis</taxon>
        <taxon>Leucogyrophana</taxon>
    </lineage>
</organism>
<protein>
    <submittedName>
        <fullName evidence="2">Uncharacterized protein</fullName>
    </submittedName>
</protein>
<gene>
    <name evidence="2" type="ORF">HYDPIDRAFT_30624</name>
</gene>
<keyword evidence="3" id="KW-1185">Reference proteome</keyword>
<reference evidence="2 3" key="1">
    <citation type="submission" date="2014-04" db="EMBL/GenBank/DDBJ databases">
        <title>Evolutionary Origins and Diversification of the Mycorrhizal Mutualists.</title>
        <authorList>
            <consortium name="DOE Joint Genome Institute"/>
            <consortium name="Mycorrhizal Genomics Consortium"/>
            <person name="Kohler A."/>
            <person name="Kuo A."/>
            <person name="Nagy L.G."/>
            <person name="Floudas D."/>
            <person name="Copeland A."/>
            <person name="Barry K.W."/>
            <person name="Cichocki N."/>
            <person name="Veneault-Fourrey C."/>
            <person name="LaButti K."/>
            <person name="Lindquist E.A."/>
            <person name="Lipzen A."/>
            <person name="Lundell T."/>
            <person name="Morin E."/>
            <person name="Murat C."/>
            <person name="Riley R."/>
            <person name="Ohm R."/>
            <person name="Sun H."/>
            <person name="Tunlid A."/>
            <person name="Henrissat B."/>
            <person name="Grigoriev I.V."/>
            <person name="Hibbett D.S."/>
            <person name="Martin F."/>
        </authorList>
    </citation>
    <scope>NUCLEOTIDE SEQUENCE [LARGE SCALE GENOMIC DNA]</scope>
    <source>
        <strain evidence="2 3">MD-312</strain>
    </source>
</reference>
<sequence>MSFHPMTFSYPSPDNGVDGKTMAELFSQHLPEFTSGQLLFAHPSTPDPPTFHFPLFNPTSHPTPQIEYPTPLNGAEGHMFAQSLTHHFHYNFAELQGEENTGPTSTQVQDPPAHAPVVSS</sequence>
<dbReference type="HOGENOM" id="CLU_2049978_0_0_1"/>
<accession>A0A0C9W5P5</accession>
<feature type="compositionally biased region" description="Polar residues" evidence="1">
    <location>
        <begin position="98"/>
        <end position="109"/>
    </location>
</feature>
<feature type="region of interest" description="Disordered" evidence="1">
    <location>
        <begin position="50"/>
        <end position="75"/>
    </location>
</feature>
<dbReference type="AlphaFoldDB" id="A0A0C9W5P5"/>
<evidence type="ECO:0000313" key="3">
    <source>
        <dbReference type="Proteomes" id="UP000053820"/>
    </source>
</evidence>
<evidence type="ECO:0000313" key="2">
    <source>
        <dbReference type="EMBL" id="KIJ62073.1"/>
    </source>
</evidence>
<dbReference type="EMBL" id="KN839857">
    <property type="protein sequence ID" value="KIJ62073.1"/>
    <property type="molecule type" value="Genomic_DNA"/>
</dbReference>
<dbReference type="Proteomes" id="UP000053820">
    <property type="component" value="Unassembled WGS sequence"/>
</dbReference>